<reference evidence="11" key="2">
    <citation type="submission" date="2025-09" db="UniProtKB">
        <authorList>
            <consortium name="Ensembl"/>
        </authorList>
    </citation>
    <scope>IDENTIFICATION</scope>
</reference>
<organism evidence="11 12">
    <name type="scientific">Saimiri boliviensis boliviensis</name>
    <name type="common">Bolivian squirrel monkey</name>
    <dbReference type="NCBI Taxonomy" id="39432"/>
    <lineage>
        <taxon>Eukaryota</taxon>
        <taxon>Metazoa</taxon>
        <taxon>Chordata</taxon>
        <taxon>Craniata</taxon>
        <taxon>Vertebrata</taxon>
        <taxon>Euteleostomi</taxon>
        <taxon>Mammalia</taxon>
        <taxon>Eutheria</taxon>
        <taxon>Euarchontoglires</taxon>
        <taxon>Primates</taxon>
        <taxon>Haplorrhini</taxon>
        <taxon>Platyrrhini</taxon>
        <taxon>Cebidae</taxon>
        <taxon>Saimiriinae</taxon>
        <taxon>Saimiri</taxon>
    </lineage>
</organism>
<feature type="compositionally biased region" description="Polar residues" evidence="9">
    <location>
        <begin position="946"/>
        <end position="955"/>
    </location>
</feature>
<reference evidence="11" key="1">
    <citation type="submission" date="2025-08" db="UniProtKB">
        <authorList>
            <consortium name="Ensembl"/>
        </authorList>
    </citation>
    <scope>IDENTIFICATION</scope>
</reference>
<dbReference type="Proteomes" id="UP000233220">
    <property type="component" value="Unplaced"/>
</dbReference>
<feature type="region of interest" description="Disordered" evidence="9">
    <location>
        <begin position="1010"/>
        <end position="1047"/>
    </location>
</feature>
<keyword evidence="5" id="KW-0488">Methylation</keyword>
<dbReference type="STRING" id="39432.ENSSBOP00000007117"/>
<dbReference type="SMART" id="SM00165">
    <property type="entry name" value="UBA"/>
    <property type="match status" value="1"/>
</dbReference>
<feature type="compositionally biased region" description="Basic residues" evidence="9">
    <location>
        <begin position="166"/>
        <end position="180"/>
    </location>
</feature>
<evidence type="ECO:0000256" key="9">
    <source>
        <dbReference type="SAM" id="MobiDB-lite"/>
    </source>
</evidence>
<dbReference type="InterPro" id="IPR022166">
    <property type="entry name" value="UBAP2/Lig"/>
</dbReference>
<dbReference type="InterPro" id="IPR015940">
    <property type="entry name" value="UBA"/>
</dbReference>
<dbReference type="Gene3D" id="1.10.8.10">
    <property type="entry name" value="DNA helicase RuvA subunit, C-terminal domain"/>
    <property type="match status" value="1"/>
</dbReference>
<gene>
    <name evidence="11" type="primary">UBAP2</name>
</gene>
<dbReference type="OMA" id="SPSIDEC"/>
<evidence type="ECO:0000256" key="3">
    <source>
        <dbReference type="ARBA" id="ARBA00004496"/>
    </source>
</evidence>
<feature type="compositionally biased region" description="Low complexity" evidence="9">
    <location>
        <begin position="362"/>
        <end position="374"/>
    </location>
</feature>
<evidence type="ECO:0000256" key="4">
    <source>
        <dbReference type="ARBA" id="ARBA00022454"/>
    </source>
</evidence>
<dbReference type="GO" id="GO:0005634">
    <property type="term" value="C:nucleus"/>
    <property type="evidence" value="ECO:0007669"/>
    <property type="project" value="UniProtKB-SubCell"/>
</dbReference>
<feature type="region of interest" description="Disordered" evidence="9">
    <location>
        <begin position="531"/>
        <end position="659"/>
    </location>
</feature>
<evidence type="ECO:0000256" key="8">
    <source>
        <dbReference type="ARBA" id="ARBA00023242"/>
    </source>
</evidence>
<feature type="region of interest" description="Disordered" evidence="9">
    <location>
        <begin position="700"/>
        <end position="722"/>
    </location>
</feature>
<dbReference type="CDD" id="cd14277">
    <property type="entry name" value="UBA_UBP2_like"/>
    <property type="match status" value="1"/>
</dbReference>
<feature type="compositionally biased region" description="Low complexity" evidence="9">
    <location>
        <begin position="930"/>
        <end position="939"/>
    </location>
</feature>
<keyword evidence="8" id="KW-0539">Nucleus</keyword>
<evidence type="ECO:0000313" key="12">
    <source>
        <dbReference type="Proteomes" id="UP000233220"/>
    </source>
</evidence>
<evidence type="ECO:0000313" key="11">
    <source>
        <dbReference type="Ensembl" id="ENSSBOP00000007117.1"/>
    </source>
</evidence>
<feature type="compositionally biased region" description="Low complexity" evidence="9">
    <location>
        <begin position="589"/>
        <end position="605"/>
    </location>
</feature>
<feature type="compositionally biased region" description="Low complexity" evidence="9">
    <location>
        <begin position="623"/>
        <end position="659"/>
    </location>
</feature>
<feature type="compositionally biased region" description="Basic and acidic residues" evidence="9">
    <location>
        <begin position="107"/>
        <end position="128"/>
    </location>
</feature>
<keyword evidence="6" id="KW-0963">Cytoplasm</keyword>
<dbReference type="GO" id="GO:0005694">
    <property type="term" value="C:chromosome"/>
    <property type="evidence" value="ECO:0007669"/>
    <property type="project" value="UniProtKB-SubCell"/>
</dbReference>
<protein>
    <submittedName>
        <fullName evidence="11">Ubiquitin associated protein 2</fullName>
    </submittedName>
</protein>
<feature type="region of interest" description="Disordered" evidence="9">
    <location>
        <begin position="906"/>
        <end position="985"/>
    </location>
</feature>
<name>A0A2K6SIA4_SAIBB</name>
<dbReference type="GO" id="GO:0061484">
    <property type="term" value="P:hematopoietic stem cell homeostasis"/>
    <property type="evidence" value="ECO:0007669"/>
    <property type="project" value="UniProtKB-ARBA"/>
</dbReference>
<feature type="region of interest" description="Disordered" evidence="9">
    <location>
        <begin position="1"/>
        <end position="25"/>
    </location>
</feature>
<feature type="region of interest" description="Disordered" evidence="9">
    <location>
        <begin position="312"/>
        <end position="404"/>
    </location>
</feature>
<evidence type="ECO:0000256" key="1">
    <source>
        <dbReference type="ARBA" id="ARBA00004123"/>
    </source>
</evidence>
<feature type="region of interest" description="Disordered" evidence="9">
    <location>
        <begin position="98"/>
        <end position="190"/>
    </location>
</feature>
<dbReference type="InterPro" id="IPR051833">
    <property type="entry name" value="TC-DDR_regulator"/>
</dbReference>
<sequence length="1047" mass="110240">MMTSMSSDNCRGAREKPQISAQSIQPQKQVVQATAEQMRLAQVIFDKNDSDFEAKVKQLMEVTGKNQDECIVALHDCNGDVNKAINILLEGNSDTTSWETVGKKKNFAKENSENKENREKKSEKESIRGRGNNNRKGRGGNRGREFRGEENGIDFSQVDKPSDRGKRVRGRGFGRGRGRGAGRFSTQELASNSHNIVQDLPNKSSYGLKGAWKNSVEEWTTEDWTEDLSETKVFTASSAPAENHISPGQRLRQENRLNPGALGKNSVLLRIYSFIPLLKSSVLGSGFGELAPPKMANITSSQILDQLKAPSLGQFTTTPSTQQNSASHPATTTSWDLKPPTSQSSVLSHFDFKSQPEPSPVLSQLSQRQQHQSQAVTVPPPGLESFTSQAKRRESTPGDSPSTVNKLLQLPSMTIENISVSAHQPQPKHIKLAKRRIPPASKIPASAVEMPGSADVTGLNVQFGALEFGSEPSLSEFGSAPSTENSNQIPISLYSKSLSEPLNTSLPMTSAVQNSTYTTSVITSCSLTSSSLSSASPVATSSSYDQSSVHNRISYQSPVSPSESAPGTIMNGHGGVRSQQTLDTPKTAGPPSALPSGSSLPSTTSCAALLPSTSQHTGNLTGSPLSQLSSSLSSHQSSLSSAHTALSPSTSHTHASAENASSLQSSATFSTAATSTSSSASSGASLSSSMHTANSLCLSGTPTSVSNSSTRAVPLVTSGKAPPNLPQGVPPLLHNQYLVGPGGLLPAYPIYGYDELQMLQSRLPVDYYGIPFAAPTALASRDGSLANNPYPGDVTKFGRGDSASPAPPTTPAQPQQNQSQTHHTAQQPFLNPALPPGYSYTGLPYYTGVPSAFQYGPTMFVPPASAKQHGVNLSAPTPPFQQASGYGQHGYSTGYDDLTQGTAAGDYTKGGYGGPSQAPNKSAGSGPGKGVSVSSSTTGLPDMTGSVYNKTQTFDKQGFHAGTPPPFSLPSALGSTGPLAPGAAPGYAPPPFLHILPAHQQPHSQLLHHHLPQDAQSGSGQRSQPSSLQPKSQASKPAYGNSPYWTN</sequence>
<dbReference type="GeneTree" id="ENSGT00390000003453"/>
<keyword evidence="12" id="KW-1185">Reference proteome</keyword>
<feature type="compositionally biased region" description="Polar residues" evidence="9">
    <location>
        <begin position="700"/>
        <end position="711"/>
    </location>
</feature>
<dbReference type="Pfam" id="PF12478">
    <property type="entry name" value="UBAP2-Lig"/>
    <property type="match status" value="1"/>
</dbReference>
<keyword evidence="4" id="KW-0158">Chromosome</keyword>
<feature type="domain" description="UBA" evidence="10">
    <location>
        <begin position="52"/>
        <end position="90"/>
    </location>
</feature>
<feature type="compositionally biased region" description="Low complexity" evidence="9">
    <location>
        <begin position="531"/>
        <end position="543"/>
    </location>
</feature>
<dbReference type="InterPro" id="IPR009060">
    <property type="entry name" value="UBA-like_sf"/>
</dbReference>
<dbReference type="PANTHER" id="PTHR16308">
    <property type="entry name" value="UBIQUITIN ASSOCIATED PROTEIN 2-LIKE/LINGERER"/>
    <property type="match status" value="1"/>
</dbReference>
<dbReference type="FunFam" id="1.10.8.10:FF:000004">
    <property type="entry name" value="ubiquitin-associated protein 2-like isoform X1"/>
    <property type="match status" value="1"/>
</dbReference>
<accession>A0A2K6SIA4</accession>
<dbReference type="GO" id="GO:0005737">
    <property type="term" value="C:cytoplasm"/>
    <property type="evidence" value="ECO:0007669"/>
    <property type="project" value="UniProtKB-SubCell"/>
</dbReference>
<dbReference type="SUPFAM" id="SSF46934">
    <property type="entry name" value="UBA-like"/>
    <property type="match status" value="1"/>
</dbReference>
<proteinExistence type="predicted"/>
<keyword evidence="7" id="KW-0597">Phosphoprotein</keyword>
<dbReference type="PANTHER" id="PTHR16308:SF19">
    <property type="entry name" value="UBIQUITIN-ASSOCIATED PROTEIN 2"/>
    <property type="match status" value="1"/>
</dbReference>
<evidence type="ECO:0000256" key="7">
    <source>
        <dbReference type="ARBA" id="ARBA00022553"/>
    </source>
</evidence>
<feature type="compositionally biased region" description="Low complexity" evidence="9">
    <location>
        <begin position="1016"/>
        <end position="1030"/>
    </location>
</feature>
<evidence type="ECO:0000259" key="10">
    <source>
        <dbReference type="SMART" id="SM00165"/>
    </source>
</evidence>
<feature type="compositionally biased region" description="Polar residues" evidence="9">
    <location>
        <begin position="544"/>
        <end position="565"/>
    </location>
</feature>
<feature type="compositionally biased region" description="Polar residues" evidence="9">
    <location>
        <begin position="313"/>
        <end position="347"/>
    </location>
</feature>
<evidence type="ECO:0000256" key="5">
    <source>
        <dbReference type="ARBA" id="ARBA00022481"/>
    </source>
</evidence>
<feature type="compositionally biased region" description="Low complexity" evidence="9">
    <location>
        <begin position="812"/>
        <end position="821"/>
    </location>
</feature>
<comment type="subcellular location">
    <subcellularLocation>
        <location evidence="2">Chromosome</location>
    </subcellularLocation>
    <subcellularLocation>
        <location evidence="3">Cytoplasm</location>
    </subcellularLocation>
    <subcellularLocation>
        <location evidence="1">Nucleus</location>
    </subcellularLocation>
</comment>
<feature type="compositionally biased region" description="Polar residues" evidence="9">
    <location>
        <begin position="611"/>
        <end position="622"/>
    </location>
</feature>
<evidence type="ECO:0000256" key="6">
    <source>
        <dbReference type="ARBA" id="ARBA00022490"/>
    </source>
</evidence>
<dbReference type="AlphaFoldDB" id="A0A2K6SIA4"/>
<evidence type="ECO:0000256" key="2">
    <source>
        <dbReference type="ARBA" id="ARBA00004286"/>
    </source>
</evidence>
<feature type="region of interest" description="Disordered" evidence="9">
    <location>
        <begin position="781"/>
        <end position="833"/>
    </location>
</feature>
<dbReference type="Ensembl" id="ENSSBOT00000023872.1">
    <property type="protein sequence ID" value="ENSSBOP00000007117.1"/>
    <property type="gene ID" value="ENSSBOG00000020502.1"/>
</dbReference>